<dbReference type="Proteomes" id="UP001397290">
    <property type="component" value="Unassembled WGS sequence"/>
</dbReference>
<organism evidence="2 3">
    <name type="scientific">Beauveria asiatica</name>
    <dbReference type="NCBI Taxonomy" id="1069075"/>
    <lineage>
        <taxon>Eukaryota</taxon>
        <taxon>Fungi</taxon>
        <taxon>Dikarya</taxon>
        <taxon>Ascomycota</taxon>
        <taxon>Pezizomycotina</taxon>
        <taxon>Sordariomycetes</taxon>
        <taxon>Hypocreomycetidae</taxon>
        <taxon>Hypocreales</taxon>
        <taxon>Cordycipitaceae</taxon>
        <taxon>Beauveria</taxon>
    </lineage>
</organism>
<proteinExistence type="predicted"/>
<evidence type="ECO:0000313" key="3">
    <source>
        <dbReference type="Proteomes" id="UP001397290"/>
    </source>
</evidence>
<keyword evidence="3" id="KW-1185">Reference proteome</keyword>
<accession>A0AAW0RUH4</accession>
<dbReference type="AlphaFoldDB" id="A0AAW0RUH4"/>
<evidence type="ECO:0000313" key="2">
    <source>
        <dbReference type="EMBL" id="KAK8145586.1"/>
    </source>
</evidence>
<name>A0AAW0RUH4_9HYPO</name>
<evidence type="ECO:0000256" key="1">
    <source>
        <dbReference type="SAM" id="MobiDB-lite"/>
    </source>
</evidence>
<comment type="caution">
    <text evidence="2">The sequence shown here is derived from an EMBL/GenBank/DDBJ whole genome shotgun (WGS) entry which is preliminary data.</text>
</comment>
<gene>
    <name evidence="2" type="ORF">G3M48_004231</name>
</gene>
<dbReference type="EMBL" id="JAAHCF010000277">
    <property type="protein sequence ID" value="KAK8145586.1"/>
    <property type="molecule type" value="Genomic_DNA"/>
</dbReference>
<feature type="region of interest" description="Disordered" evidence="1">
    <location>
        <begin position="27"/>
        <end position="57"/>
    </location>
</feature>
<reference evidence="2 3" key="1">
    <citation type="submission" date="2020-02" db="EMBL/GenBank/DDBJ databases">
        <title>Comparative genomics of the hypocrealean fungal genus Beauvera.</title>
        <authorList>
            <person name="Showalter D.N."/>
            <person name="Bushley K.E."/>
            <person name="Rehner S.A."/>
        </authorList>
    </citation>
    <scope>NUCLEOTIDE SEQUENCE [LARGE SCALE GENOMIC DNA]</scope>
    <source>
        <strain evidence="2 3">ARSEF4384</strain>
    </source>
</reference>
<protein>
    <submittedName>
        <fullName evidence="2">Uncharacterized protein</fullName>
    </submittedName>
</protein>
<sequence length="105" mass="11132">MPPVSRLTDLTLDCPLAVDSHLPRVAAQPLLSPGQNKSKRHSGHVAEASSLGQAPLSGKSKRAVVNEKLVLLCVSDQQSAPLLARSSAFARRNSPFLVLTAPKQT</sequence>